<dbReference type="EMBL" id="JBHTAX010000001">
    <property type="protein sequence ID" value="MFC7188506.1"/>
    <property type="molecule type" value="Genomic_DNA"/>
</dbReference>
<dbReference type="AlphaFoldDB" id="A0ABD5YMY1"/>
<dbReference type="Proteomes" id="UP001596417">
    <property type="component" value="Unassembled WGS sequence"/>
</dbReference>
<comment type="caution">
    <text evidence="2">The sequence shown here is derived from an EMBL/GenBank/DDBJ whole genome shotgun (WGS) entry which is preliminary data.</text>
</comment>
<evidence type="ECO:0000313" key="3">
    <source>
        <dbReference type="Proteomes" id="UP001596417"/>
    </source>
</evidence>
<gene>
    <name evidence="2" type="ORF">ACFQL7_00625</name>
</gene>
<accession>A0ABD5YMY1</accession>
<organism evidence="2 3">
    <name type="scientific">Halocatena marina</name>
    <dbReference type="NCBI Taxonomy" id="2934937"/>
    <lineage>
        <taxon>Archaea</taxon>
        <taxon>Methanobacteriati</taxon>
        <taxon>Methanobacteriota</taxon>
        <taxon>Stenosarchaea group</taxon>
        <taxon>Halobacteria</taxon>
        <taxon>Halobacteriales</taxon>
        <taxon>Natronomonadaceae</taxon>
        <taxon>Halocatena</taxon>
    </lineage>
</organism>
<keyword evidence="1" id="KW-0812">Transmembrane</keyword>
<dbReference type="RefSeq" id="WP_264555395.1">
    <property type="nucleotide sequence ID" value="NZ_CP109979.1"/>
</dbReference>
<keyword evidence="3" id="KW-1185">Reference proteome</keyword>
<feature type="transmembrane region" description="Helical" evidence="1">
    <location>
        <begin position="86"/>
        <end position="105"/>
    </location>
</feature>
<feature type="transmembrane region" description="Helical" evidence="1">
    <location>
        <begin position="20"/>
        <end position="41"/>
    </location>
</feature>
<name>A0ABD5YMY1_9EURY</name>
<keyword evidence="1" id="KW-1133">Transmembrane helix</keyword>
<proteinExistence type="predicted"/>
<protein>
    <submittedName>
        <fullName evidence="2">Uncharacterized protein</fullName>
    </submittedName>
</protein>
<dbReference type="GeneID" id="76198040"/>
<evidence type="ECO:0000313" key="2">
    <source>
        <dbReference type="EMBL" id="MFC7188506.1"/>
    </source>
</evidence>
<keyword evidence="1" id="KW-0472">Membrane</keyword>
<sequence length="133" mass="14677">MTQTIQNSGAVQSLLVRYRLAIYILGLFAISAPIVLDRFGISVSSEIRTVIVLASLFVMVLTYVAERQSFERADEEPTRKQNYSRQARTAIAFALIGVAIGGYVWFTIDPVTGLLFVLGALLFVRIAYAGSIR</sequence>
<feature type="transmembrane region" description="Helical" evidence="1">
    <location>
        <begin position="111"/>
        <end position="128"/>
    </location>
</feature>
<feature type="transmembrane region" description="Helical" evidence="1">
    <location>
        <begin position="47"/>
        <end position="65"/>
    </location>
</feature>
<evidence type="ECO:0000256" key="1">
    <source>
        <dbReference type="SAM" id="Phobius"/>
    </source>
</evidence>
<reference evidence="2 3" key="1">
    <citation type="journal article" date="2019" name="Int. J. Syst. Evol. Microbiol.">
        <title>The Global Catalogue of Microorganisms (GCM) 10K type strain sequencing project: providing services to taxonomists for standard genome sequencing and annotation.</title>
        <authorList>
            <consortium name="The Broad Institute Genomics Platform"/>
            <consortium name="The Broad Institute Genome Sequencing Center for Infectious Disease"/>
            <person name="Wu L."/>
            <person name="Ma J."/>
        </authorList>
    </citation>
    <scope>NUCLEOTIDE SEQUENCE [LARGE SCALE GENOMIC DNA]</scope>
    <source>
        <strain evidence="2 3">RDMS1</strain>
    </source>
</reference>